<feature type="compositionally biased region" description="Acidic residues" evidence="1">
    <location>
        <begin position="151"/>
        <end position="163"/>
    </location>
</feature>
<reference evidence="2 3" key="1">
    <citation type="submission" date="2018-03" db="EMBL/GenBank/DDBJ databases">
        <title>Genomic Encyclopedia of Archaeal and Bacterial Type Strains, Phase II (KMG-II): from individual species to whole genera.</title>
        <authorList>
            <person name="Goeker M."/>
        </authorList>
    </citation>
    <scope>NUCLEOTIDE SEQUENCE [LARGE SCALE GENOMIC DNA]</scope>
    <source>
        <strain evidence="2 3">DSM 21548</strain>
    </source>
</reference>
<sequence length="196" mass="19845">MSSISPDDIRWNDEARTKILEDSDRVLREAVLGVASTHADGSWEDAFAELNARLKDQFIDFEPGPDLRKYAEAIVAGEIDGAGGASSDADASSSDDSADAGSSDTATTDAAATGEERASDIAADAGASEPATPETDGSADEASTGTGDSDSSSDSDSDSDSGTEDPASGDTSDGNEAPNETIDDPSDPTVTDEPSA</sequence>
<proteinExistence type="predicted"/>
<evidence type="ECO:0000313" key="3">
    <source>
        <dbReference type="Proteomes" id="UP000241203"/>
    </source>
</evidence>
<dbReference type="EMBL" id="PYAU01000001">
    <property type="protein sequence ID" value="PSL37749.1"/>
    <property type="molecule type" value="Genomic_DNA"/>
</dbReference>
<name>A0A2P8GUV4_9MICO</name>
<organism evidence="2 3">
    <name type="scientific">Labedella gwakjiensis</name>
    <dbReference type="NCBI Taxonomy" id="390269"/>
    <lineage>
        <taxon>Bacteria</taxon>
        <taxon>Bacillati</taxon>
        <taxon>Actinomycetota</taxon>
        <taxon>Actinomycetes</taxon>
        <taxon>Micrococcales</taxon>
        <taxon>Microbacteriaceae</taxon>
        <taxon>Labedella</taxon>
    </lineage>
</organism>
<dbReference type="AlphaFoldDB" id="A0A2P8GUV4"/>
<gene>
    <name evidence="2" type="ORF">CLV49_1356</name>
</gene>
<accession>A0A2P8GUV4</accession>
<comment type="caution">
    <text evidence="2">The sequence shown here is derived from an EMBL/GenBank/DDBJ whole genome shotgun (WGS) entry which is preliminary data.</text>
</comment>
<dbReference type="RefSeq" id="WP_243696663.1">
    <property type="nucleotide sequence ID" value="NZ_PYAU01000001.1"/>
</dbReference>
<dbReference type="Proteomes" id="UP000241203">
    <property type="component" value="Unassembled WGS sequence"/>
</dbReference>
<feature type="region of interest" description="Disordered" evidence="1">
    <location>
        <begin position="80"/>
        <end position="196"/>
    </location>
</feature>
<protein>
    <submittedName>
        <fullName evidence="2">Uncharacterized protein</fullName>
    </submittedName>
</protein>
<evidence type="ECO:0000256" key="1">
    <source>
        <dbReference type="SAM" id="MobiDB-lite"/>
    </source>
</evidence>
<feature type="compositionally biased region" description="Low complexity" evidence="1">
    <location>
        <begin position="85"/>
        <end position="113"/>
    </location>
</feature>
<evidence type="ECO:0000313" key="2">
    <source>
        <dbReference type="EMBL" id="PSL37749.1"/>
    </source>
</evidence>